<keyword evidence="2" id="KW-1185">Reference proteome</keyword>
<name>A0ABZ1D6C0_9TREE</name>
<evidence type="ECO:0000313" key="2">
    <source>
        <dbReference type="Proteomes" id="UP001329825"/>
    </source>
</evidence>
<reference evidence="1 2" key="1">
    <citation type="submission" date="2024-01" db="EMBL/GenBank/DDBJ databases">
        <title>Comparative genomics of Cryptococcus and Kwoniella reveals pathogenesis evolution and contrasting modes of karyotype evolution via chromosome fusion or intercentromeric recombination.</title>
        <authorList>
            <person name="Coelho M.A."/>
            <person name="David-Palma M."/>
            <person name="Shea T."/>
            <person name="Bowers K."/>
            <person name="McGinley-Smith S."/>
            <person name="Mohammad A.W."/>
            <person name="Gnirke A."/>
            <person name="Yurkov A.M."/>
            <person name="Nowrousian M."/>
            <person name="Sun S."/>
            <person name="Cuomo C.A."/>
            <person name="Heitman J."/>
        </authorList>
    </citation>
    <scope>NUCLEOTIDE SEQUENCE [LARGE SCALE GENOMIC DNA]</scope>
    <source>
        <strain evidence="1">CBS 11374</strain>
    </source>
</reference>
<accession>A0ABZ1D6C0</accession>
<gene>
    <name evidence="1" type="ORF">IL334_006451</name>
</gene>
<dbReference type="GeneID" id="87958581"/>
<organism evidence="1 2">
    <name type="scientific">Kwoniella shivajii</name>
    <dbReference type="NCBI Taxonomy" id="564305"/>
    <lineage>
        <taxon>Eukaryota</taxon>
        <taxon>Fungi</taxon>
        <taxon>Dikarya</taxon>
        <taxon>Basidiomycota</taxon>
        <taxon>Agaricomycotina</taxon>
        <taxon>Tremellomycetes</taxon>
        <taxon>Tremellales</taxon>
        <taxon>Cryptococcaceae</taxon>
        <taxon>Kwoniella</taxon>
    </lineage>
</organism>
<proteinExistence type="predicted"/>
<protein>
    <submittedName>
        <fullName evidence="1">Uncharacterized protein</fullName>
    </submittedName>
</protein>
<evidence type="ECO:0000313" key="1">
    <source>
        <dbReference type="EMBL" id="WRT69465.1"/>
    </source>
</evidence>
<dbReference type="RefSeq" id="XP_062794204.1">
    <property type="nucleotide sequence ID" value="XM_062938153.1"/>
</dbReference>
<sequence length="158" mass="17638">MIRSVASRVLSRSLRSSRSTEYIASKIEKGASGREESYAETRQAIPTLTISKFGLTPEQSAACKRLRTCFASSSTNHQTIDRLRGEDQSLFRTEKGRSELSDLSTSLFNIQYGGVRGVNWRAKEDDYFDIRSLVDSLVDATYVPGIGEDHEKECASDE</sequence>
<dbReference type="Proteomes" id="UP001329825">
    <property type="component" value="Chromosome 9"/>
</dbReference>
<dbReference type="EMBL" id="CP141889">
    <property type="protein sequence ID" value="WRT69465.1"/>
    <property type="molecule type" value="Genomic_DNA"/>
</dbReference>